<comment type="caution">
    <text evidence="2">The sequence shown here is derived from an EMBL/GenBank/DDBJ whole genome shotgun (WGS) entry which is preliminary data.</text>
</comment>
<dbReference type="PATRIC" id="fig|1330534.3.peg.683"/>
<accession>U4R5C2</accession>
<sequence length="487" mass="55475">MKFILKSDKNKINMSKLPQTAENYYKKLNKALAKYSGINIQKCRNTVDSSEIIPVNAYDIFNYVAKYKTANFQIQAIMELDGRLDFDKLAKAVRLSVDAEPVLGCGFIKKCSPYWKRFDDIDNINFCSLVETDNIDEAVQHFLESPMYMDNAPMFMVKLIRSGKHDTLGVKINHVCSDGAGVREYIQLLSDIYSRIDAGDKEYTPSSSVRDREDHENLLYALDKESMDTSWSLHEQISLPTWRFHWKNRRMGDTRFVVCRLPYGHLDILKDYAKTRNATINDLILTAIFRAMFEISKPPYGVPMDIPITMDLRKYLPDHKAQAIRNLSGGVVIKIGRKPHESFEGTLSRIIPLTKYFKNKHPNAENIRMADYIEAMSFRQICSYFKAISQVNELESLSPFSGVNTCAPVLSNFGFTSKSLIRFGKNVVTDAYIIPPVVRAPGILFAASTYDGVITLSVGYYKPSVRKSTMEGLLNKIKDELVEGCRQ</sequence>
<reference evidence="2 3" key="1">
    <citation type="journal article" date="2013" name="Genome Announc.">
        <title>Draft Genome Sequence of the Cellulolytic Bacterium Clostridium papyrosolvens C7 (ATCC 700395).</title>
        <authorList>
            <person name="Zepeda V."/>
            <person name="Dassa B."/>
            <person name="Borovok I."/>
            <person name="Lamed R."/>
            <person name="Bayer E.A."/>
            <person name="Cate J.H."/>
        </authorList>
    </citation>
    <scope>NUCLEOTIDE SEQUENCE [LARGE SCALE GENOMIC DNA]</scope>
    <source>
        <strain evidence="2 3">C7</strain>
    </source>
</reference>
<dbReference type="OrthoDB" id="7321121at2"/>
<dbReference type="PANTHER" id="PTHR28037">
    <property type="entry name" value="ALCOHOL O-ACETYLTRANSFERASE 1-RELATED"/>
    <property type="match status" value="1"/>
</dbReference>
<dbReference type="InterPro" id="IPR052058">
    <property type="entry name" value="Alcohol_O-acetyltransferase"/>
</dbReference>
<organism evidence="2 3">
    <name type="scientific">Ruminiclostridium papyrosolvens C7</name>
    <dbReference type="NCBI Taxonomy" id="1330534"/>
    <lineage>
        <taxon>Bacteria</taxon>
        <taxon>Bacillati</taxon>
        <taxon>Bacillota</taxon>
        <taxon>Clostridia</taxon>
        <taxon>Eubacteriales</taxon>
        <taxon>Oscillospiraceae</taxon>
        <taxon>Ruminiclostridium</taxon>
    </lineage>
</organism>
<protein>
    <submittedName>
        <fullName evidence="2">Alcohol acetyltransferase</fullName>
    </submittedName>
</protein>
<name>U4R5C2_9FIRM</name>
<dbReference type="Gene3D" id="3.30.559.10">
    <property type="entry name" value="Chloramphenicol acetyltransferase-like domain"/>
    <property type="match status" value="1"/>
</dbReference>
<dbReference type="AlphaFoldDB" id="U4R5C2"/>
<dbReference type="STRING" id="1330534.L323_03415"/>
<proteinExistence type="predicted"/>
<dbReference type="EMBL" id="ATAY01000017">
    <property type="protein sequence ID" value="EPR13622.1"/>
    <property type="molecule type" value="Genomic_DNA"/>
</dbReference>
<gene>
    <name evidence="2" type="ORF">L323_03415</name>
</gene>
<evidence type="ECO:0000313" key="3">
    <source>
        <dbReference type="Proteomes" id="UP000016860"/>
    </source>
</evidence>
<dbReference type="InterPro" id="IPR001242">
    <property type="entry name" value="Condensation_dom"/>
</dbReference>
<dbReference type="Pfam" id="PF00668">
    <property type="entry name" value="Condensation"/>
    <property type="match status" value="1"/>
</dbReference>
<dbReference type="Proteomes" id="UP000016860">
    <property type="component" value="Unassembled WGS sequence"/>
</dbReference>
<feature type="domain" description="Condensation" evidence="1">
    <location>
        <begin position="70"/>
        <end position="292"/>
    </location>
</feature>
<evidence type="ECO:0000313" key="2">
    <source>
        <dbReference type="EMBL" id="EPR13622.1"/>
    </source>
</evidence>
<keyword evidence="2" id="KW-0808">Transferase</keyword>
<dbReference type="GO" id="GO:0016740">
    <property type="term" value="F:transferase activity"/>
    <property type="evidence" value="ECO:0007669"/>
    <property type="project" value="UniProtKB-KW"/>
</dbReference>
<dbReference type="InterPro" id="IPR023213">
    <property type="entry name" value="CAT-like_dom_sf"/>
</dbReference>
<dbReference type="PANTHER" id="PTHR28037:SF1">
    <property type="entry name" value="ALCOHOL O-ACETYLTRANSFERASE 1-RELATED"/>
    <property type="match status" value="1"/>
</dbReference>
<evidence type="ECO:0000259" key="1">
    <source>
        <dbReference type="Pfam" id="PF00668"/>
    </source>
</evidence>
<dbReference type="SUPFAM" id="SSF52777">
    <property type="entry name" value="CoA-dependent acyltransferases"/>
    <property type="match status" value="2"/>
</dbReference>
<dbReference type="GO" id="GO:0008610">
    <property type="term" value="P:lipid biosynthetic process"/>
    <property type="evidence" value="ECO:0007669"/>
    <property type="project" value="UniProtKB-ARBA"/>
</dbReference>
<dbReference type="RefSeq" id="WP_020814302.1">
    <property type="nucleotide sequence ID" value="NZ_ATAY01000017.1"/>
</dbReference>